<dbReference type="PROSITE" id="PS00409">
    <property type="entry name" value="PROKAR_NTER_METHYL"/>
    <property type="match status" value="1"/>
</dbReference>
<gene>
    <name evidence="1" type="ORF">SAMN02910354_00903</name>
</gene>
<evidence type="ECO:0000313" key="1">
    <source>
        <dbReference type="EMBL" id="SCX94616.1"/>
    </source>
</evidence>
<dbReference type="InterPro" id="IPR045584">
    <property type="entry name" value="Pilin-like"/>
</dbReference>
<name>A0A1G5BX01_9PAST</name>
<protein>
    <submittedName>
        <fullName evidence="1">Prepilin peptidase dependent protein A</fullName>
    </submittedName>
</protein>
<comment type="caution">
    <text evidence="1">The sequence shown here is derived from an EMBL/GenBank/DDBJ whole genome shotgun (WGS) entry which is preliminary data.</text>
</comment>
<reference evidence="1 2" key="1">
    <citation type="submission" date="2016-10" db="EMBL/GenBank/DDBJ databases">
        <authorList>
            <person name="Varghese N."/>
            <person name="Submissions S."/>
        </authorList>
    </citation>
    <scope>NUCLEOTIDE SEQUENCE [LARGE SCALE GENOMIC DNA]</scope>
    <source>
        <strain evidence="1 2">DSM 22022</strain>
    </source>
</reference>
<dbReference type="EMBL" id="FMUQ01000006">
    <property type="protein sequence ID" value="SCX94616.1"/>
    <property type="molecule type" value="Genomic_DNA"/>
</dbReference>
<keyword evidence="2" id="KW-1185">Reference proteome</keyword>
<dbReference type="Proteomes" id="UP000199588">
    <property type="component" value="Unassembled WGS sequence"/>
</dbReference>
<dbReference type="NCBIfam" id="TIGR02532">
    <property type="entry name" value="IV_pilin_GFxxxE"/>
    <property type="match status" value="1"/>
</dbReference>
<organism evidence="1 2">
    <name type="scientific">Basfia succiniciproducens</name>
    <dbReference type="NCBI Taxonomy" id="653940"/>
    <lineage>
        <taxon>Bacteria</taxon>
        <taxon>Pseudomonadati</taxon>
        <taxon>Pseudomonadota</taxon>
        <taxon>Gammaproteobacteria</taxon>
        <taxon>Pasteurellales</taxon>
        <taxon>Pasteurellaceae</taxon>
        <taxon>Basfia</taxon>
    </lineage>
</organism>
<sequence length="176" mass="20052">MRKGFSLIEFLTVLLLISISGSLTLSGWQSLGESQMLQQEQQRLLLFIKNIQARVENSNQVWHLVANRSFDQKNWCFTAQIKHDLFICDCFYPALCPKELLPHFYYPLFPDTVKFVGKKYYPAITAKFGGVRRTTENNCFSLISSNKQSVLSFSKMGNVSIKKPGSSSSCFNTAEE</sequence>
<dbReference type="RefSeq" id="WP_090654665.1">
    <property type="nucleotide sequence ID" value="NZ_CP015031.1"/>
</dbReference>
<evidence type="ECO:0000313" key="2">
    <source>
        <dbReference type="Proteomes" id="UP000199588"/>
    </source>
</evidence>
<dbReference type="SUPFAM" id="SSF54523">
    <property type="entry name" value="Pili subunits"/>
    <property type="match status" value="1"/>
</dbReference>
<accession>A0A1G5BX01</accession>
<dbReference type="InterPro" id="IPR012902">
    <property type="entry name" value="N_methyl_site"/>
</dbReference>
<proteinExistence type="predicted"/>